<name>A0A2R6RI02_9APHY</name>
<accession>A0A2R6RI02</accession>
<protein>
    <recommendedName>
        <fullName evidence="3">Plant basic secretory protein</fullName>
    </recommendedName>
</protein>
<dbReference type="Pfam" id="PF04450">
    <property type="entry name" value="BSP"/>
    <property type="match status" value="1"/>
</dbReference>
<proteinExistence type="predicted"/>
<dbReference type="PANTHER" id="PTHR33321">
    <property type="match status" value="1"/>
</dbReference>
<sequence>MPGVAHTFGSEIYKEIHFSLDHIQNSASRAKDEIMGVLTHEVVHCFQHTGKDKPFPGGLGEGIADWVRLRAGLAPPHWKEGRGGTWDAGYEATGYFLDWLEERYGYGIVQELNGFMKDRPWEEGIFKELTGRKIGKLWELYKEHLGEKNP</sequence>
<dbReference type="Proteomes" id="UP000186601">
    <property type="component" value="Unassembled WGS sequence"/>
</dbReference>
<comment type="caution">
    <text evidence="1">The sequence shown here is derived from an EMBL/GenBank/DDBJ whole genome shotgun (WGS) entry which is preliminary data.</text>
</comment>
<evidence type="ECO:0000313" key="1">
    <source>
        <dbReference type="EMBL" id="PSS29643.1"/>
    </source>
</evidence>
<dbReference type="AlphaFoldDB" id="A0A2R6RI02"/>
<dbReference type="EMBL" id="MLYV02000256">
    <property type="protein sequence ID" value="PSS29643.1"/>
    <property type="molecule type" value="Genomic_DNA"/>
</dbReference>
<dbReference type="OrthoDB" id="891726at2759"/>
<evidence type="ECO:0000313" key="2">
    <source>
        <dbReference type="Proteomes" id="UP000186601"/>
    </source>
</evidence>
<reference evidence="1 2" key="1">
    <citation type="submission" date="2018-02" db="EMBL/GenBank/DDBJ databases">
        <title>Genome sequence of the basidiomycete white-rot fungus Phlebia centrifuga.</title>
        <authorList>
            <person name="Granchi Z."/>
            <person name="Peng M."/>
            <person name="de Vries R.P."/>
            <person name="Hilden K."/>
            <person name="Makela M.R."/>
            <person name="Grigoriev I."/>
            <person name="Riley R."/>
        </authorList>
    </citation>
    <scope>NUCLEOTIDE SEQUENCE [LARGE SCALE GENOMIC DNA]</scope>
    <source>
        <strain evidence="1 2">FBCC195</strain>
    </source>
</reference>
<dbReference type="PANTHER" id="PTHR33321:SF12">
    <property type="entry name" value="PLANT BASIC SECRETORY PROTEIN (BSP) FAMILY PROTEIN"/>
    <property type="match status" value="1"/>
</dbReference>
<gene>
    <name evidence="1" type="ORF">PHLCEN_2v2791</name>
</gene>
<dbReference type="STRING" id="98765.A0A2R6RI02"/>
<evidence type="ECO:0008006" key="3">
    <source>
        <dbReference type="Google" id="ProtNLM"/>
    </source>
</evidence>
<keyword evidence="2" id="KW-1185">Reference proteome</keyword>
<organism evidence="1 2">
    <name type="scientific">Hermanssonia centrifuga</name>
    <dbReference type="NCBI Taxonomy" id="98765"/>
    <lineage>
        <taxon>Eukaryota</taxon>
        <taxon>Fungi</taxon>
        <taxon>Dikarya</taxon>
        <taxon>Basidiomycota</taxon>
        <taxon>Agaricomycotina</taxon>
        <taxon>Agaricomycetes</taxon>
        <taxon>Polyporales</taxon>
        <taxon>Meruliaceae</taxon>
        <taxon>Hermanssonia</taxon>
    </lineage>
</organism>
<dbReference type="InterPro" id="IPR007541">
    <property type="entry name" value="Uncharacterised_BSP"/>
</dbReference>